<name>A0ABS5HCU8_9GAMM</name>
<dbReference type="PANTHER" id="PTHR30126">
    <property type="entry name" value="HTH-TYPE TRANSCRIPTIONAL REGULATOR"/>
    <property type="match status" value="1"/>
</dbReference>
<sequence>MFSVEQLQAFVTTVETGSFSAAARQLGKAQSVVSQHIINLEIDCNTPLFERTGRYPTLTAEGKTLLPQSIALLQQHQRFTNSALGLHQPIPDDITIALDEGIPLKTIAKAITNLETKYPNLSLEFLSASSLDIIDMLKNERAITGIIFSELDIPSYLDYECLGAIKFDLYIAKSHPLANQVCKNIDNLRLHRQLLLRSRTTQTSSFQFKISPDIWYSDNYFVLLELAIQGYGWCLLPSHVAFDEVNKGSLIKLPIEFKEMGWMANIDVLQHQKHSSLEVFRDLRTSLRNLL</sequence>
<organism evidence="6 7">
    <name type="scientific">Marinomonas vulgaris</name>
    <dbReference type="NCBI Taxonomy" id="2823372"/>
    <lineage>
        <taxon>Bacteria</taxon>
        <taxon>Pseudomonadati</taxon>
        <taxon>Pseudomonadota</taxon>
        <taxon>Gammaproteobacteria</taxon>
        <taxon>Oceanospirillales</taxon>
        <taxon>Oceanospirillaceae</taxon>
        <taxon>Marinomonas</taxon>
    </lineage>
</organism>
<dbReference type="InterPro" id="IPR005119">
    <property type="entry name" value="LysR_subst-bd"/>
</dbReference>
<evidence type="ECO:0000256" key="4">
    <source>
        <dbReference type="ARBA" id="ARBA00023163"/>
    </source>
</evidence>
<evidence type="ECO:0000259" key="5">
    <source>
        <dbReference type="PROSITE" id="PS50931"/>
    </source>
</evidence>
<evidence type="ECO:0000313" key="6">
    <source>
        <dbReference type="EMBL" id="MBR7889483.1"/>
    </source>
</evidence>
<protein>
    <submittedName>
        <fullName evidence="6">LysR family transcriptional regulator</fullName>
    </submittedName>
</protein>
<dbReference type="InterPro" id="IPR036390">
    <property type="entry name" value="WH_DNA-bd_sf"/>
</dbReference>
<dbReference type="Pfam" id="PF03466">
    <property type="entry name" value="LysR_substrate"/>
    <property type="match status" value="1"/>
</dbReference>
<comment type="similarity">
    <text evidence="1">Belongs to the LysR transcriptional regulatory family.</text>
</comment>
<dbReference type="RefSeq" id="WP_211536810.1">
    <property type="nucleotide sequence ID" value="NZ_JAGSSV010000014.1"/>
</dbReference>
<evidence type="ECO:0000256" key="3">
    <source>
        <dbReference type="ARBA" id="ARBA00023125"/>
    </source>
</evidence>
<evidence type="ECO:0000313" key="7">
    <source>
        <dbReference type="Proteomes" id="UP000679722"/>
    </source>
</evidence>
<dbReference type="InterPro" id="IPR000847">
    <property type="entry name" value="LysR_HTH_N"/>
</dbReference>
<comment type="caution">
    <text evidence="6">The sequence shown here is derived from an EMBL/GenBank/DDBJ whole genome shotgun (WGS) entry which is preliminary data.</text>
</comment>
<dbReference type="Pfam" id="PF00126">
    <property type="entry name" value="HTH_1"/>
    <property type="match status" value="1"/>
</dbReference>
<accession>A0ABS5HCU8</accession>
<keyword evidence="2" id="KW-0805">Transcription regulation</keyword>
<dbReference type="Gene3D" id="3.40.190.290">
    <property type="match status" value="1"/>
</dbReference>
<proteinExistence type="inferred from homology"/>
<feature type="domain" description="HTH lysR-type" evidence="5">
    <location>
        <begin position="2"/>
        <end position="59"/>
    </location>
</feature>
<keyword evidence="4" id="KW-0804">Transcription</keyword>
<dbReference type="PROSITE" id="PS50931">
    <property type="entry name" value="HTH_LYSR"/>
    <property type="match status" value="1"/>
</dbReference>
<dbReference type="SUPFAM" id="SSF46785">
    <property type="entry name" value="Winged helix' DNA-binding domain"/>
    <property type="match status" value="1"/>
</dbReference>
<dbReference type="EMBL" id="JAGSSV010000014">
    <property type="protein sequence ID" value="MBR7889483.1"/>
    <property type="molecule type" value="Genomic_DNA"/>
</dbReference>
<reference evidence="7" key="2">
    <citation type="submission" date="2023-07" db="EMBL/GenBank/DDBJ databases">
        <title>Marinomonas vulgaris A79, complete genome.</title>
        <authorList>
            <person name="Ying J.-J."/>
        </authorList>
    </citation>
    <scope>NUCLEOTIDE SEQUENCE [LARGE SCALE GENOMIC DNA]</scope>
    <source>
        <strain evidence="7">A79</strain>
    </source>
</reference>
<keyword evidence="7" id="KW-1185">Reference proteome</keyword>
<keyword evidence="3" id="KW-0238">DNA-binding</keyword>
<evidence type="ECO:0000256" key="2">
    <source>
        <dbReference type="ARBA" id="ARBA00023015"/>
    </source>
</evidence>
<gene>
    <name evidence="6" type="ORF">J9B83_11075</name>
</gene>
<dbReference type="InterPro" id="IPR036388">
    <property type="entry name" value="WH-like_DNA-bd_sf"/>
</dbReference>
<dbReference type="PANTHER" id="PTHR30126:SF91">
    <property type="entry name" value="LYSR FAMILY TRANSCRIPTIONAL REGULATOR"/>
    <property type="match status" value="1"/>
</dbReference>
<dbReference type="SUPFAM" id="SSF53850">
    <property type="entry name" value="Periplasmic binding protein-like II"/>
    <property type="match status" value="1"/>
</dbReference>
<dbReference type="Gene3D" id="1.10.10.10">
    <property type="entry name" value="Winged helix-like DNA-binding domain superfamily/Winged helix DNA-binding domain"/>
    <property type="match status" value="1"/>
</dbReference>
<reference evidence="6 7" key="1">
    <citation type="submission" date="2021-04" db="EMBL/GenBank/DDBJ databases">
        <authorList>
            <person name="Sun C."/>
        </authorList>
    </citation>
    <scope>NUCLEOTIDE SEQUENCE [LARGE SCALE GENOMIC DNA]</scope>
    <source>
        <strain evidence="6 7">A79</strain>
    </source>
</reference>
<evidence type="ECO:0000256" key="1">
    <source>
        <dbReference type="ARBA" id="ARBA00009437"/>
    </source>
</evidence>
<dbReference type="Proteomes" id="UP000679722">
    <property type="component" value="Unassembled WGS sequence"/>
</dbReference>